<name>A0ABP9QI31_9PSEU</name>
<protein>
    <submittedName>
        <fullName evidence="2">Uncharacterized protein</fullName>
    </submittedName>
</protein>
<dbReference type="EMBL" id="BAABIB010000062">
    <property type="protein sequence ID" value="GAA5162284.1"/>
    <property type="molecule type" value="Genomic_DNA"/>
</dbReference>
<sequence length="69" mass="7214">MARQALGRWHRRGSPAASTAVTGHAGNRRRRGNLQAAATIGGDRPRETEGTVVFPASLCTAKRCGIGGD</sequence>
<reference evidence="3" key="1">
    <citation type="journal article" date="2019" name="Int. J. Syst. Evol. Microbiol.">
        <title>The Global Catalogue of Microorganisms (GCM) 10K type strain sequencing project: providing services to taxonomists for standard genome sequencing and annotation.</title>
        <authorList>
            <consortium name="The Broad Institute Genomics Platform"/>
            <consortium name="The Broad Institute Genome Sequencing Center for Infectious Disease"/>
            <person name="Wu L."/>
            <person name="Ma J."/>
        </authorList>
    </citation>
    <scope>NUCLEOTIDE SEQUENCE [LARGE SCALE GENOMIC DNA]</scope>
    <source>
        <strain evidence="3">JCM 18054</strain>
    </source>
</reference>
<keyword evidence="3" id="KW-1185">Reference proteome</keyword>
<accession>A0ABP9QI31</accession>
<evidence type="ECO:0000256" key="1">
    <source>
        <dbReference type="SAM" id="MobiDB-lite"/>
    </source>
</evidence>
<comment type="caution">
    <text evidence="2">The sequence shown here is derived from an EMBL/GenBank/DDBJ whole genome shotgun (WGS) entry which is preliminary data.</text>
</comment>
<gene>
    <name evidence="2" type="ORF">GCM10023214_28720</name>
</gene>
<proteinExistence type="predicted"/>
<evidence type="ECO:0000313" key="3">
    <source>
        <dbReference type="Proteomes" id="UP001500192"/>
    </source>
</evidence>
<dbReference type="Proteomes" id="UP001500192">
    <property type="component" value="Unassembled WGS sequence"/>
</dbReference>
<evidence type="ECO:0000313" key="2">
    <source>
        <dbReference type="EMBL" id="GAA5162284.1"/>
    </source>
</evidence>
<feature type="region of interest" description="Disordered" evidence="1">
    <location>
        <begin position="1"/>
        <end position="48"/>
    </location>
</feature>
<organism evidence="2 3">
    <name type="scientific">Amycolatopsis dongchuanensis</name>
    <dbReference type="NCBI Taxonomy" id="1070866"/>
    <lineage>
        <taxon>Bacteria</taxon>
        <taxon>Bacillati</taxon>
        <taxon>Actinomycetota</taxon>
        <taxon>Actinomycetes</taxon>
        <taxon>Pseudonocardiales</taxon>
        <taxon>Pseudonocardiaceae</taxon>
        <taxon>Amycolatopsis</taxon>
    </lineage>
</organism>